<accession>A0A4Q4L5B3</accession>
<evidence type="ECO:0000313" key="2">
    <source>
        <dbReference type="Proteomes" id="UP000291107"/>
    </source>
</evidence>
<evidence type="ECO:0000313" key="1">
    <source>
        <dbReference type="EMBL" id="RYM42455.1"/>
    </source>
</evidence>
<protein>
    <submittedName>
        <fullName evidence="1">Uncharacterized protein</fullName>
    </submittedName>
</protein>
<reference evidence="1 2" key="1">
    <citation type="submission" date="2019-02" db="EMBL/GenBank/DDBJ databases">
        <title>Genome of Pseudomonas korensis isolated from heavy metal contaminated environment.</title>
        <authorList>
            <person name="Ayangbenro A.S."/>
            <person name="Babalola O."/>
        </authorList>
    </citation>
    <scope>NUCLEOTIDE SEQUENCE [LARGE SCALE GENOMIC DNA]</scope>
    <source>
        <strain evidence="1 2">AB36</strain>
    </source>
</reference>
<organism evidence="1 2">
    <name type="scientific">Pseudomonas koreensis</name>
    <dbReference type="NCBI Taxonomy" id="198620"/>
    <lineage>
        <taxon>Bacteria</taxon>
        <taxon>Pseudomonadati</taxon>
        <taxon>Pseudomonadota</taxon>
        <taxon>Gammaproteobacteria</taxon>
        <taxon>Pseudomonadales</taxon>
        <taxon>Pseudomonadaceae</taxon>
        <taxon>Pseudomonas</taxon>
    </lineage>
</organism>
<sequence>MHRRLRGQAHSHRILRWAEAIGSTPNPVGASLLAKAPDQAIKMLNVPPPSRASPLPQGFMPG</sequence>
<name>A0A4Q4L5B3_9PSED</name>
<comment type="caution">
    <text evidence="1">The sequence shown here is derived from an EMBL/GenBank/DDBJ whole genome shotgun (WGS) entry which is preliminary data.</text>
</comment>
<dbReference type="AlphaFoldDB" id="A0A4Q4L5B3"/>
<dbReference type="EMBL" id="SEUB01000003">
    <property type="protein sequence ID" value="RYM42455.1"/>
    <property type="molecule type" value="Genomic_DNA"/>
</dbReference>
<gene>
    <name evidence="1" type="ORF">EVS84_08350</name>
</gene>
<dbReference type="Proteomes" id="UP000291107">
    <property type="component" value="Unassembled WGS sequence"/>
</dbReference>
<proteinExistence type="predicted"/>